<dbReference type="PANTHER" id="PTHR10605:SF72">
    <property type="entry name" value="HEPARAN SULFATE 3-O SULFOTRANSFERASE-B, ISOFORM A"/>
    <property type="match status" value="1"/>
</dbReference>
<dbReference type="SUPFAM" id="SSF52540">
    <property type="entry name" value="P-loop containing nucleoside triphosphate hydrolases"/>
    <property type="match status" value="1"/>
</dbReference>
<evidence type="ECO:0000256" key="1">
    <source>
        <dbReference type="ARBA" id="ARBA00022679"/>
    </source>
</evidence>
<evidence type="ECO:0000313" key="6">
    <source>
        <dbReference type="EMBL" id="CAK8697927.1"/>
    </source>
</evidence>
<sequence length="364" mass="42669">MRDNTRPVLYAICSSLLLLVLCMHLLNNSQIFKMPPAKRITVTQDYKPNRRIVSTNLPLDDKYNRTEEISKATNQGKVPDVIGIGVRKCGTGVYMKFLEKHGYFRFPSFYNYETEYFTRNKHKGLSWYMSVFDPTPNEKLAIEKTPHYLYAKPSSIPDDILQLNSNAKIILLLCNPTPRAYSCFVHHYGKGISSKDWPFAFEHYVRKNLPLVQQTLANSPRQDIEKFIFANWNSNLECIIAGLYSFHIKRWQSRFNESHMMIINGEKVMQNPGPEYIKLQKFLGVPEMFQEKDWVKNNTTGHFCLRPPNNRSTLYCQDDQVKKGRTRSLIAAKPKRNITMWLNNFYRPYNDELVQLLGKKFLWN</sequence>
<name>A0ABP0H1P4_CLALP</name>
<dbReference type="EC" id="2.8.2.-" evidence="3"/>
<dbReference type="InterPro" id="IPR027417">
    <property type="entry name" value="P-loop_NTPase"/>
</dbReference>
<evidence type="ECO:0000259" key="5">
    <source>
        <dbReference type="Pfam" id="PF00685"/>
    </source>
</evidence>
<keyword evidence="7" id="KW-1185">Reference proteome</keyword>
<dbReference type="EMBL" id="CAWYQH010000174">
    <property type="protein sequence ID" value="CAK8697927.1"/>
    <property type="molecule type" value="Genomic_DNA"/>
</dbReference>
<evidence type="ECO:0000256" key="4">
    <source>
        <dbReference type="SAM" id="Phobius"/>
    </source>
</evidence>
<evidence type="ECO:0000256" key="2">
    <source>
        <dbReference type="ARBA" id="ARBA00023180"/>
    </source>
</evidence>
<comment type="similarity">
    <text evidence="3">Belongs to the sulfotransferase 1 family.</text>
</comment>
<feature type="domain" description="Sulfotransferase" evidence="5">
    <location>
        <begin position="79"/>
        <end position="351"/>
    </location>
</feature>
<evidence type="ECO:0000313" key="7">
    <source>
        <dbReference type="Proteomes" id="UP001642483"/>
    </source>
</evidence>
<keyword evidence="1 3" id="KW-0808">Transferase</keyword>
<keyword evidence="4" id="KW-0472">Membrane</keyword>
<evidence type="ECO:0000256" key="3">
    <source>
        <dbReference type="RuleBase" id="RU361155"/>
    </source>
</evidence>
<keyword evidence="4" id="KW-1133">Transmembrane helix</keyword>
<dbReference type="InterPro" id="IPR037359">
    <property type="entry name" value="NST/OST"/>
</dbReference>
<comment type="caution">
    <text evidence="6">The sequence shown here is derived from an EMBL/GenBank/DDBJ whole genome shotgun (WGS) entry which is preliminary data.</text>
</comment>
<feature type="transmembrane region" description="Helical" evidence="4">
    <location>
        <begin position="7"/>
        <end position="26"/>
    </location>
</feature>
<keyword evidence="4" id="KW-0812">Transmembrane</keyword>
<dbReference type="Gene3D" id="3.40.50.300">
    <property type="entry name" value="P-loop containing nucleotide triphosphate hydrolases"/>
    <property type="match status" value="1"/>
</dbReference>
<reference evidence="6 7" key="1">
    <citation type="submission" date="2024-02" db="EMBL/GenBank/DDBJ databases">
        <authorList>
            <person name="Daric V."/>
            <person name="Darras S."/>
        </authorList>
    </citation>
    <scope>NUCLEOTIDE SEQUENCE [LARGE SCALE GENOMIC DNA]</scope>
</reference>
<proteinExistence type="inferred from homology"/>
<keyword evidence="2" id="KW-0325">Glycoprotein</keyword>
<protein>
    <recommendedName>
        <fullName evidence="3">Sulfotransferase</fullName>
        <ecNumber evidence="3">2.8.2.-</ecNumber>
    </recommendedName>
</protein>
<gene>
    <name evidence="6" type="ORF">CVLEPA_LOCUS31410</name>
</gene>
<dbReference type="PANTHER" id="PTHR10605">
    <property type="entry name" value="HEPARAN SULFATE SULFOTRANSFERASE"/>
    <property type="match status" value="1"/>
</dbReference>
<dbReference type="Pfam" id="PF00685">
    <property type="entry name" value="Sulfotransfer_1"/>
    <property type="match status" value="1"/>
</dbReference>
<accession>A0ABP0H1P4</accession>
<dbReference type="Proteomes" id="UP001642483">
    <property type="component" value="Unassembled WGS sequence"/>
</dbReference>
<organism evidence="6 7">
    <name type="scientific">Clavelina lepadiformis</name>
    <name type="common">Light-bulb sea squirt</name>
    <name type="synonym">Ascidia lepadiformis</name>
    <dbReference type="NCBI Taxonomy" id="159417"/>
    <lineage>
        <taxon>Eukaryota</taxon>
        <taxon>Metazoa</taxon>
        <taxon>Chordata</taxon>
        <taxon>Tunicata</taxon>
        <taxon>Ascidiacea</taxon>
        <taxon>Aplousobranchia</taxon>
        <taxon>Clavelinidae</taxon>
        <taxon>Clavelina</taxon>
    </lineage>
</organism>
<dbReference type="InterPro" id="IPR000863">
    <property type="entry name" value="Sulfotransferase_dom"/>
</dbReference>